<dbReference type="EMBL" id="CAJOBG010002166">
    <property type="protein sequence ID" value="CAF3988309.1"/>
    <property type="molecule type" value="Genomic_DNA"/>
</dbReference>
<dbReference type="Proteomes" id="UP000663856">
    <property type="component" value="Unassembled WGS sequence"/>
</dbReference>
<accession>A0A819N4U8</accession>
<protein>
    <recommendedName>
        <fullName evidence="4">F-box domain-containing protein</fullName>
    </recommendedName>
</protein>
<organism evidence="2 3">
    <name type="scientific">Rotaria magnacalcarata</name>
    <dbReference type="NCBI Taxonomy" id="392030"/>
    <lineage>
        <taxon>Eukaryota</taxon>
        <taxon>Metazoa</taxon>
        <taxon>Spiralia</taxon>
        <taxon>Gnathifera</taxon>
        <taxon>Rotifera</taxon>
        <taxon>Eurotatoria</taxon>
        <taxon>Bdelloidea</taxon>
        <taxon>Philodinida</taxon>
        <taxon>Philodinidae</taxon>
        <taxon>Rotaria</taxon>
    </lineage>
</organism>
<keyword evidence="3" id="KW-1185">Reference proteome</keyword>
<dbReference type="AlphaFoldDB" id="A0A819N4U8"/>
<comment type="caution">
    <text evidence="2">The sequence shown here is derived from an EMBL/GenBank/DDBJ whole genome shotgun (WGS) entry which is preliminary data.</text>
</comment>
<reference evidence="2" key="1">
    <citation type="submission" date="2021-02" db="EMBL/GenBank/DDBJ databases">
        <authorList>
            <person name="Nowell W R."/>
        </authorList>
    </citation>
    <scope>NUCLEOTIDE SEQUENCE</scope>
</reference>
<proteinExistence type="predicted"/>
<dbReference type="Proteomes" id="UP000663866">
    <property type="component" value="Unassembled WGS sequence"/>
</dbReference>
<dbReference type="EMBL" id="CAJNRF010011500">
    <property type="protein sequence ID" value="CAF2132131.1"/>
    <property type="molecule type" value="Genomic_DNA"/>
</dbReference>
<evidence type="ECO:0008006" key="4">
    <source>
        <dbReference type="Google" id="ProtNLM"/>
    </source>
</evidence>
<evidence type="ECO:0000313" key="1">
    <source>
        <dbReference type="EMBL" id="CAF2132131.1"/>
    </source>
</evidence>
<gene>
    <name evidence="2" type="ORF">OVN521_LOCUS14333</name>
    <name evidence="1" type="ORF">WKI299_LOCUS26510</name>
</gene>
<sequence length="722" mass="84773">MMSPLETLPNEVFIIIFSHLSWLEMLTSLWSLNNRINNLICSIVSMNDSKRKSGLIMKDLGLSYNECHSRLLPLLDHSSLLPFCSSIRHMCFDGRNSIDCDSICEWMFFQKNDKKILRFPNLKSLTITQCYLSESLTQSLSVLVQDQLDELTLACDIDMFNDLDYEIPRLQSKYGKLKKLFKYFLRELFSSRSRLTYLRLDIGRCQDVYLIDQCIKLFSPSSQNPVSNKFLPYSTTLCRLYIHIRYTYILEHIIKHVPSLEQLTIKFNRTLHIAPPSISFIEKSSKSNESWFNKVPKLRYFSLKTIILNDLEFTYLKWLLNNLNHVEKLKLHLGSDIIKQADQDIWESPIDANFVQRHCLPDIINKIIYFDFFISCHIRLQPIDVENVVNSFKCHPLFVSRQWANIKCFYNPIVSCLHLFSTYVNPTLRFYNGLVTHSYLFHWPNIQYIAIDLHPSLYVFLQQLDEIFSCVSPIKVYTENYRSCEELDFQSSLAEPFKVCLSKVEDIHFRNITKLKFGNAFTSIGYASNESTERSKERARVLAHLISMPLQLKDLLVENFKWLLHVIAYTLDHLKKNALSTVRYAEFGIPSCNLGSNESAYIGKHLVPFLSIYMPNLHSLHLWRPDDFPWTTIRPDIPNTCFRMNSIRRWIRSLTTPESIVQHVSIFEQDLCQLVEQLKHFVFLHIRGDINHQKVEAYQAMVQNRFPNSRSFVNTSKFSLWL</sequence>
<name>A0A819N4U8_9BILA</name>
<evidence type="ECO:0000313" key="3">
    <source>
        <dbReference type="Proteomes" id="UP000663866"/>
    </source>
</evidence>
<evidence type="ECO:0000313" key="2">
    <source>
        <dbReference type="EMBL" id="CAF3988309.1"/>
    </source>
</evidence>